<dbReference type="InterPro" id="IPR025874">
    <property type="entry name" value="DZR"/>
</dbReference>
<dbReference type="Proteomes" id="UP000824160">
    <property type="component" value="Unassembled WGS sequence"/>
</dbReference>
<dbReference type="InterPro" id="IPR053281">
    <property type="entry name" value="Double_zinc_ribbon"/>
</dbReference>
<dbReference type="Pfam" id="PF12773">
    <property type="entry name" value="DZR"/>
    <property type="match status" value="1"/>
</dbReference>
<evidence type="ECO:0000259" key="2">
    <source>
        <dbReference type="Pfam" id="PF12773"/>
    </source>
</evidence>
<gene>
    <name evidence="3" type="ORF">IAC43_05850</name>
</gene>
<feature type="transmembrane region" description="Helical" evidence="1">
    <location>
        <begin position="6"/>
        <end position="27"/>
    </location>
</feature>
<evidence type="ECO:0000313" key="3">
    <source>
        <dbReference type="EMBL" id="HIT94689.1"/>
    </source>
</evidence>
<evidence type="ECO:0000313" key="4">
    <source>
        <dbReference type="Proteomes" id="UP000824160"/>
    </source>
</evidence>
<dbReference type="PANTHER" id="PTHR36718">
    <property type="entry name" value="OS05G0435400 PROTEIN"/>
    <property type="match status" value="1"/>
</dbReference>
<dbReference type="PANTHER" id="PTHR36718:SF1">
    <property type="entry name" value="DOUBLE ZINC RIBBON PROTEIN MJ0416"/>
    <property type="match status" value="1"/>
</dbReference>
<evidence type="ECO:0000256" key="1">
    <source>
        <dbReference type="SAM" id="Phobius"/>
    </source>
</evidence>
<dbReference type="EMBL" id="DVLW01000160">
    <property type="protein sequence ID" value="HIT94689.1"/>
    <property type="molecule type" value="Genomic_DNA"/>
</dbReference>
<name>A0A9D1KRV9_9FIRM</name>
<protein>
    <submittedName>
        <fullName evidence="3">Zinc ribbon domain-containing protein</fullName>
    </submittedName>
</protein>
<dbReference type="AlphaFoldDB" id="A0A9D1KRV9"/>
<proteinExistence type="predicted"/>
<feature type="transmembrane region" description="Helical" evidence="1">
    <location>
        <begin position="128"/>
        <end position="149"/>
    </location>
</feature>
<accession>A0A9D1KRV9</accession>
<feature type="domain" description="DZANK-type" evidence="2">
    <location>
        <begin position="68"/>
        <end position="111"/>
    </location>
</feature>
<comment type="caution">
    <text evidence="3">The sequence shown here is derived from an EMBL/GenBank/DDBJ whole genome shotgun (WGS) entry which is preliminary data.</text>
</comment>
<reference evidence="3" key="2">
    <citation type="journal article" date="2021" name="PeerJ">
        <title>Extensive microbial diversity within the chicken gut microbiome revealed by metagenomics and culture.</title>
        <authorList>
            <person name="Gilroy R."/>
            <person name="Ravi A."/>
            <person name="Getino M."/>
            <person name="Pursley I."/>
            <person name="Horton D.L."/>
            <person name="Alikhan N.F."/>
            <person name="Baker D."/>
            <person name="Gharbi K."/>
            <person name="Hall N."/>
            <person name="Watson M."/>
            <person name="Adriaenssens E.M."/>
            <person name="Foster-Nyarko E."/>
            <person name="Jarju S."/>
            <person name="Secka A."/>
            <person name="Antonio M."/>
            <person name="Oren A."/>
            <person name="Chaudhuri R.R."/>
            <person name="La Ragione R."/>
            <person name="Hildebrand F."/>
            <person name="Pallen M.J."/>
        </authorList>
    </citation>
    <scope>NUCLEOTIDE SEQUENCE</scope>
    <source>
        <strain evidence="3">ChiBcec7-5410</strain>
    </source>
</reference>
<keyword evidence="1" id="KW-1133">Transmembrane helix</keyword>
<keyword evidence="1" id="KW-0812">Transmembrane</keyword>
<reference evidence="3" key="1">
    <citation type="submission" date="2020-10" db="EMBL/GenBank/DDBJ databases">
        <authorList>
            <person name="Gilroy R."/>
        </authorList>
    </citation>
    <scope>NUCLEOTIDE SEQUENCE</scope>
    <source>
        <strain evidence="3">ChiBcec7-5410</strain>
    </source>
</reference>
<feature type="transmembrane region" description="Helical" evidence="1">
    <location>
        <begin position="39"/>
        <end position="59"/>
    </location>
</feature>
<sequence>MRMTVVLLAGFGGLVLLSLVLIGVFVWRDAKARGMNAAGWTLCAVFLPMFCGLALYLIARANRSADRCPGCRQRISPDFVICPFCGTELKLRCPSCKRTVESNWKLCPSCGTELPQRTPPVVEKKEHWLGWVLAMSILLPLMLIGMLAFSSPLDHGGFSTVQDGPHTIEELFALQPELAKDTALNEWLGECQEDGAYLLWDRQTLAGKDGEKETLVGYLCLRGYTDAELDSDGDANYWGRVGLKIDVTGTAEDGSEPVIWFIRLRADRVGKPVVTLNGNDENVVVEDLEDGQTLTDYIDFYLRAE</sequence>
<organism evidence="3 4">
    <name type="scientific">Candidatus Faecivivens stercoripullorum</name>
    <dbReference type="NCBI Taxonomy" id="2840805"/>
    <lineage>
        <taxon>Bacteria</taxon>
        <taxon>Bacillati</taxon>
        <taxon>Bacillota</taxon>
        <taxon>Clostridia</taxon>
        <taxon>Eubacteriales</taxon>
        <taxon>Oscillospiraceae</taxon>
        <taxon>Oscillospiraceae incertae sedis</taxon>
        <taxon>Candidatus Faecivivens</taxon>
    </lineage>
</organism>
<keyword evidence="1" id="KW-0472">Membrane</keyword>